<dbReference type="EMBL" id="KZ821457">
    <property type="protein sequence ID" value="PYH35103.1"/>
    <property type="molecule type" value="Genomic_DNA"/>
</dbReference>
<dbReference type="Gene3D" id="3.40.50.880">
    <property type="match status" value="1"/>
</dbReference>
<protein>
    <recommendedName>
        <fullName evidence="8">DJ-1/PfpI domain-containing protein</fullName>
    </recommendedName>
</protein>
<evidence type="ECO:0000259" key="8">
    <source>
        <dbReference type="Pfam" id="PF01965"/>
    </source>
</evidence>
<dbReference type="Pfam" id="PF01965">
    <property type="entry name" value="DJ-1_PfpI"/>
    <property type="match status" value="1"/>
</dbReference>
<dbReference type="PANTHER" id="PTHR31845:SF10">
    <property type="entry name" value="ZN(II)2CYS6 TRANSCRIPTION FACTOR (EUROFUNG)"/>
    <property type="match status" value="1"/>
</dbReference>
<keyword evidence="6" id="KW-0539">Nucleus</keyword>
<dbReference type="RefSeq" id="XP_025480581.1">
    <property type="nucleotide sequence ID" value="XM_025625239.1"/>
</dbReference>
<evidence type="ECO:0000313" key="10">
    <source>
        <dbReference type="Proteomes" id="UP000247647"/>
    </source>
</evidence>
<feature type="compositionally biased region" description="Low complexity" evidence="7">
    <location>
        <begin position="726"/>
        <end position="739"/>
    </location>
</feature>
<dbReference type="InterPro" id="IPR002818">
    <property type="entry name" value="DJ-1/PfpI"/>
</dbReference>
<keyword evidence="3" id="KW-0805">Transcription regulation</keyword>
<evidence type="ECO:0000256" key="5">
    <source>
        <dbReference type="ARBA" id="ARBA00023163"/>
    </source>
</evidence>
<evidence type="ECO:0000256" key="6">
    <source>
        <dbReference type="ARBA" id="ARBA00023242"/>
    </source>
</evidence>
<keyword evidence="4" id="KW-0238">DNA-binding</keyword>
<comment type="subcellular location">
    <subcellularLocation>
        <location evidence="1">Nucleus</location>
    </subcellularLocation>
</comment>
<keyword evidence="10" id="KW-1185">Reference proteome</keyword>
<dbReference type="Proteomes" id="UP000247647">
    <property type="component" value="Unassembled WGS sequence"/>
</dbReference>
<dbReference type="GeneID" id="37127695"/>
<name>A0A318YQS4_ASPNB</name>
<feature type="domain" description="DJ-1/PfpI" evidence="8">
    <location>
        <begin position="68"/>
        <end position="182"/>
    </location>
</feature>
<dbReference type="InterPro" id="IPR051089">
    <property type="entry name" value="prtT"/>
</dbReference>
<dbReference type="AlphaFoldDB" id="A0A318YQS4"/>
<evidence type="ECO:0000256" key="7">
    <source>
        <dbReference type="SAM" id="MobiDB-lite"/>
    </source>
</evidence>
<organism evidence="9 10">
    <name type="scientific">Aspergillus neoniger (strain CBS 115656)</name>
    <dbReference type="NCBI Taxonomy" id="1448310"/>
    <lineage>
        <taxon>Eukaryota</taxon>
        <taxon>Fungi</taxon>
        <taxon>Dikarya</taxon>
        <taxon>Ascomycota</taxon>
        <taxon>Pezizomycotina</taxon>
        <taxon>Eurotiomycetes</taxon>
        <taxon>Eurotiomycetidae</taxon>
        <taxon>Eurotiales</taxon>
        <taxon>Aspergillaceae</taxon>
        <taxon>Aspergillus</taxon>
        <taxon>Aspergillus subgen. Circumdati</taxon>
    </lineage>
</organism>
<evidence type="ECO:0000256" key="2">
    <source>
        <dbReference type="ARBA" id="ARBA00022833"/>
    </source>
</evidence>
<keyword evidence="5" id="KW-0804">Transcription</keyword>
<accession>A0A318YQS4</accession>
<feature type="region of interest" description="Disordered" evidence="7">
    <location>
        <begin position="726"/>
        <end position="764"/>
    </location>
</feature>
<keyword evidence="2" id="KW-0862">Zinc</keyword>
<dbReference type="InterPro" id="IPR029062">
    <property type="entry name" value="Class_I_gatase-like"/>
</dbReference>
<dbReference type="GO" id="GO:0000981">
    <property type="term" value="F:DNA-binding transcription factor activity, RNA polymerase II-specific"/>
    <property type="evidence" value="ECO:0007669"/>
    <property type="project" value="TreeGrafter"/>
</dbReference>
<evidence type="ECO:0000256" key="4">
    <source>
        <dbReference type="ARBA" id="ARBA00023125"/>
    </source>
</evidence>
<dbReference type="PANTHER" id="PTHR31845">
    <property type="entry name" value="FINGER DOMAIN PROTEIN, PUTATIVE-RELATED"/>
    <property type="match status" value="1"/>
</dbReference>
<dbReference type="OrthoDB" id="5424793at2759"/>
<evidence type="ECO:0000256" key="3">
    <source>
        <dbReference type="ARBA" id="ARBA00023015"/>
    </source>
</evidence>
<reference evidence="9" key="1">
    <citation type="submission" date="2016-12" db="EMBL/GenBank/DDBJ databases">
        <title>The genomes of Aspergillus section Nigri reveals drivers in fungal speciation.</title>
        <authorList>
            <consortium name="DOE Joint Genome Institute"/>
            <person name="Vesth T.C."/>
            <person name="Nybo J."/>
            <person name="Theobald S."/>
            <person name="Brandl J."/>
            <person name="Frisvad J.C."/>
            <person name="Nielsen K.F."/>
            <person name="Lyhne E.K."/>
            <person name="Kogle M.E."/>
            <person name="Kuo A."/>
            <person name="Riley R."/>
            <person name="Clum A."/>
            <person name="Nolan M."/>
            <person name="Lipzen A."/>
            <person name="Salamov A."/>
            <person name="Henrissat B."/>
            <person name="Wiebenga A."/>
            <person name="De Vries R.P."/>
            <person name="Grigoriev I.V."/>
            <person name="Mortensen U.H."/>
            <person name="Andersen M.R."/>
            <person name="Baker S.E."/>
        </authorList>
    </citation>
    <scope>NUCLEOTIDE SEQUENCE [LARGE SCALE GENOMIC DNA]</scope>
    <source>
        <strain evidence="9">CBS 115656</strain>
    </source>
</reference>
<sequence length="827" mass="92137">MSTPFDLRNPGRPIHVGVVLLNTVTEHLDIAPVGFFHNFSTSFIKNLPPFAISDDLRSQALDFVTHWVTEDGTTPGSLSGNLKVIPTDSFATCPPLDIVLIGAGQMGYQATTTEKDFLRKCYSECSAFLSVCGASDALLATGILEGKTATGPLSFLPLFREIAPGTNWVEKRWVRDGKMWTTGTLLNGLDMIAAFGREVWGGEGSLVEHVLKTGLCVHVRGAPKPAMHVERAKSGVYPTRKAAGPTPLGYTCTVNGSLPSSTANRSNDRVVKASTHHGDDVISGLFRSQPKAEKDEVMQLRQLHRGILQGRSLGEGDPRTLIDTQSSVGDTVDCNSRSSKINLNMDEAEQLLLQFRQQRAYFPFIEVPEGITAVSMASRQPFLLLAILTVSLTRKPLLQKRLDERFRRVLSERVIFYGEKSMDYVQGLLVYMAWRPLNIRPLSRQGSQFIQILVTMISDLKLTENMHDQAARDICLGCFSLSSLLSVGFRRRGDDVAYKYLKEAVNANQRLYQPYDEQFQLSKLHVLFEEIMRCQMECSPLKCPITKQQRFEEKMESLRLELQIFERVHGPSTNTNIHIVPVHLLQLSLKVHIALLPFRILDPRPSSITNLDRFVDQGTSCATEIRSFFEYFLSIPQGRYLSFSVRDWCQLILTISAASDICFLSFASMSPIWTDFQINTRSGMLIYLESLSHRMSRLSVTKAGETPDVYYMFKSVLDIVLSTYTPTSGDSSSLTSTSSRENACLREEPGQDVAATSSTPSTRCPMVNGSIRESEFWEAMKQSDMYLDGLASGVNGEEVYTSGVGNLLADCGDWPSIFSEWVNVSVT</sequence>
<evidence type="ECO:0000313" key="9">
    <source>
        <dbReference type="EMBL" id="PYH35103.1"/>
    </source>
</evidence>
<dbReference type="GO" id="GO:0005634">
    <property type="term" value="C:nucleus"/>
    <property type="evidence" value="ECO:0007669"/>
    <property type="project" value="UniProtKB-SubCell"/>
</dbReference>
<gene>
    <name evidence="9" type="ORF">BO87DRAFT_396281</name>
</gene>
<dbReference type="GO" id="GO:0000976">
    <property type="term" value="F:transcription cis-regulatory region binding"/>
    <property type="evidence" value="ECO:0007669"/>
    <property type="project" value="TreeGrafter"/>
</dbReference>
<evidence type="ECO:0000256" key="1">
    <source>
        <dbReference type="ARBA" id="ARBA00004123"/>
    </source>
</evidence>
<dbReference type="SUPFAM" id="SSF52317">
    <property type="entry name" value="Class I glutamine amidotransferase-like"/>
    <property type="match status" value="1"/>
</dbReference>
<proteinExistence type="predicted"/>